<organism evidence="1 2">
    <name type="scientific">Meloidogyne enterolobii</name>
    <name type="common">Root-knot nematode worm</name>
    <name type="synonym">Meloidogyne mayaguensis</name>
    <dbReference type="NCBI Taxonomy" id="390850"/>
    <lineage>
        <taxon>Eukaryota</taxon>
        <taxon>Metazoa</taxon>
        <taxon>Ecdysozoa</taxon>
        <taxon>Nematoda</taxon>
        <taxon>Chromadorea</taxon>
        <taxon>Rhabditida</taxon>
        <taxon>Tylenchina</taxon>
        <taxon>Tylenchomorpha</taxon>
        <taxon>Tylenchoidea</taxon>
        <taxon>Meloidogynidae</taxon>
        <taxon>Meloidogyninae</taxon>
        <taxon>Meloidogyne</taxon>
    </lineage>
</organism>
<reference evidence="1 2" key="1">
    <citation type="submission" date="2020-08" db="EMBL/GenBank/DDBJ databases">
        <authorList>
            <person name="Koutsovoulos G."/>
            <person name="Danchin GJ E."/>
        </authorList>
    </citation>
    <scope>NUCLEOTIDE SEQUENCE [LARGE SCALE GENOMIC DNA]</scope>
</reference>
<dbReference type="EMBL" id="CAJEWN010000010">
    <property type="protein sequence ID" value="CAD2131364.1"/>
    <property type="molecule type" value="Genomic_DNA"/>
</dbReference>
<dbReference type="AlphaFoldDB" id="A0A6V7TQQ4"/>
<dbReference type="Proteomes" id="UP000580250">
    <property type="component" value="Unassembled WGS sequence"/>
</dbReference>
<name>A0A6V7TQQ4_MELEN</name>
<gene>
    <name evidence="1" type="ORF">MENT_LOCUS3294</name>
</gene>
<protein>
    <submittedName>
        <fullName evidence="1">Uncharacterized protein</fullName>
    </submittedName>
</protein>
<sequence length="200" mass="23591">MIIARCWLEKLFKCVYGCAYFDRNIFNPEMIDILFDNDKTIPLKFQLQQANLYANNEIFENVLIFYHLSISESLNIDFKDVNITKEHTNILLNILINGGTKFPKICFEFVKLTKLYGLFIKYIQTTSKDCSKIVPDIRLKSLVKTNFKLNERAKEVKNSNDSKSTTYLIKNIYNPKTKFYLYFEEPKKVGDIHTLRIIKE</sequence>
<evidence type="ECO:0000313" key="2">
    <source>
        <dbReference type="Proteomes" id="UP000580250"/>
    </source>
</evidence>
<accession>A0A6V7TQQ4</accession>
<evidence type="ECO:0000313" key="1">
    <source>
        <dbReference type="EMBL" id="CAD2131364.1"/>
    </source>
</evidence>
<comment type="caution">
    <text evidence="1">The sequence shown here is derived from an EMBL/GenBank/DDBJ whole genome shotgun (WGS) entry which is preliminary data.</text>
</comment>
<proteinExistence type="predicted"/>